<dbReference type="OrthoDB" id="886660at2"/>
<protein>
    <submittedName>
        <fullName evidence="1">Uncharacterized protein</fullName>
    </submittedName>
</protein>
<comment type="caution">
    <text evidence="1">The sequence shown here is derived from an EMBL/GenBank/DDBJ whole genome shotgun (WGS) entry which is preliminary data.</text>
</comment>
<gene>
    <name evidence="1" type="ORF">BEN49_18510</name>
</gene>
<proteinExistence type="predicted"/>
<dbReference type="RefSeq" id="WP_070740529.1">
    <property type="nucleotide sequence ID" value="NZ_MDZA01000034.1"/>
</dbReference>
<evidence type="ECO:0000313" key="2">
    <source>
        <dbReference type="Proteomes" id="UP000177506"/>
    </source>
</evidence>
<keyword evidence="2" id="KW-1185">Reference proteome</keyword>
<name>A0A1G1TLQ0_9BACT</name>
<sequence>MAPILIEPLSEQAYELLRQLEALHILRVVPADETPAPAKRKWAGSLSDAAAGKLREHTEQARQEWERTF</sequence>
<dbReference type="EMBL" id="MDZA01000034">
    <property type="protein sequence ID" value="OGX91771.1"/>
    <property type="molecule type" value="Genomic_DNA"/>
</dbReference>
<organism evidence="1 2">
    <name type="scientific">Hymenobacter coccineus</name>
    <dbReference type="NCBI Taxonomy" id="1908235"/>
    <lineage>
        <taxon>Bacteria</taxon>
        <taxon>Pseudomonadati</taxon>
        <taxon>Bacteroidota</taxon>
        <taxon>Cytophagia</taxon>
        <taxon>Cytophagales</taxon>
        <taxon>Hymenobacteraceae</taxon>
        <taxon>Hymenobacter</taxon>
    </lineage>
</organism>
<dbReference type="Proteomes" id="UP000177506">
    <property type="component" value="Unassembled WGS sequence"/>
</dbReference>
<evidence type="ECO:0000313" key="1">
    <source>
        <dbReference type="EMBL" id="OGX91771.1"/>
    </source>
</evidence>
<reference evidence="1 2" key="1">
    <citation type="submission" date="2016-08" db="EMBL/GenBank/DDBJ databases">
        <title>Hymenobacter coccineus sp. nov., Hymenobacter lapidarius sp. nov. and Hymenobacter glacialis sp. nov., isolated from Antarctic soil.</title>
        <authorList>
            <person name="Sedlacek I."/>
            <person name="Kralova S."/>
            <person name="Kyrova K."/>
            <person name="Maslanova I."/>
            <person name="Stankova E."/>
            <person name="Vrbovska V."/>
            <person name="Nemec M."/>
            <person name="Bartak M."/>
            <person name="Svec P."/>
            <person name="Busse H.-J."/>
            <person name="Pantucek R."/>
        </authorList>
    </citation>
    <scope>NUCLEOTIDE SEQUENCE [LARGE SCALE GENOMIC DNA]</scope>
    <source>
        <strain evidence="1 2">CCM 8649</strain>
    </source>
</reference>
<accession>A0A1G1TLQ0</accession>
<dbReference type="AlphaFoldDB" id="A0A1G1TLQ0"/>